<name>A0A1G2HKU8_9BACT</name>
<dbReference type="EMBL" id="MHOL01000005">
    <property type="protein sequence ID" value="OGZ63144.1"/>
    <property type="molecule type" value="Genomic_DNA"/>
</dbReference>
<feature type="chain" id="PRO_5009583127" description="G8 domain-containing protein" evidence="1">
    <location>
        <begin position="30"/>
        <end position="224"/>
    </location>
</feature>
<organism evidence="2 3">
    <name type="scientific">Candidatus Staskawiczbacteria bacterium RIFCSPHIGHO2_01_FULL_34_27</name>
    <dbReference type="NCBI Taxonomy" id="1802199"/>
    <lineage>
        <taxon>Bacteria</taxon>
        <taxon>Candidatus Staskawicziibacteriota</taxon>
    </lineage>
</organism>
<dbReference type="AlphaFoldDB" id="A0A1G2HKU8"/>
<proteinExistence type="predicted"/>
<evidence type="ECO:0000313" key="3">
    <source>
        <dbReference type="Proteomes" id="UP000178991"/>
    </source>
</evidence>
<feature type="signal peptide" evidence="1">
    <location>
        <begin position="1"/>
        <end position="29"/>
    </location>
</feature>
<evidence type="ECO:0008006" key="4">
    <source>
        <dbReference type="Google" id="ProtNLM"/>
    </source>
</evidence>
<accession>A0A1G2HKU8</accession>
<reference evidence="2 3" key="1">
    <citation type="journal article" date="2016" name="Nat. Commun.">
        <title>Thousands of microbial genomes shed light on interconnected biogeochemical processes in an aquifer system.</title>
        <authorList>
            <person name="Anantharaman K."/>
            <person name="Brown C.T."/>
            <person name="Hug L.A."/>
            <person name="Sharon I."/>
            <person name="Castelle C.J."/>
            <person name="Probst A.J."/>
            <person name="Thomas B.C."/>
            <person name="Singh A."/>
            <person name="Wilkins M.J."/>
            <person name="Karaoz U."/>
            <person name="Brodie E.L."/>
            <person name="Williams K.H."/>
            <person name="Hubbard S.S."/>
            <person name="Banfield J.F."/>
        </authorList>
    </citation>
    <scope>NUCLEOTIDE SEQUENCE [LARGE SCALE GENOMIC DNA]</scope>
</reference>
<evidence type="ECO:0000313" key="2">
    <source>
        <dbReference type="EMBL" id="OGZ63144.1"/>
    </source>
</evidence>
<gene>
    <name evidence="2" type="ORF">A2639_03020</name>
</gene>
<sequence>MKFVKTKILLFSLLLVAGVLVFIPTAAHAATRTIADGGGNWNSTGTWVEGAVPTSADDVVATATSGNLTINAAATARSFDLTGYVRTVTHSIFISLSIGDATAGVGDNALIWPSSGWTYTGGTVSNISFVSTSATVQNVNFGGKAMAGLGQTITFNGVGGSWKLTGAINLTNTTSATVTLTNGTLDTNGQTVTATTFYSNNSNTRTLTLGASSINVSELRNALK</sequence>
<protein>
    <recommendedName>
        <fullName evidence="4">G8 domain-containing protein</fullName>
    </recommendedName>
</protein>
<comment type="caution">
    <text evidence="2">The sequence shown here is derived from an EMBL/GenBank/DDBJ whole genome shotgun (WGS) entry which is preliminary data.</text>
</comment>
<dbReference type="Proteomes" id="UP000178991">
    <property type="component" value="Unassembled WGS sequence"/>
</dbReference>
<evidence type="ECO:0000256" key="1">
    <source>
        <dbReference type="SAM" id="SignalP"/>
    </source>
</evidence>
<keyword evidence="1" id="KW-0732">Signal</keyword>